<dbReference type="Gene3D" id="3.80.10.10">
    <property type="entry name" value="Ribonuclease Inhibitor"/>
    <property type="match status" value="1"/>
</dbReference>
<dbReference type="AlphaFoldDB" id="A0A430QCU4"/>
<dbReference type="STRING" id="6184.A0A430QCU4"/>
<dbReference type="Proteomes" id="UP000290809">
    <property type="component" value="Unassembled WGS sequence"/>
</dbReference>
<evidence type="ECO:0000256" key="2">
    <source>
        <dbReference type="ARBA" id="ARBA00022737"/>
    </source>
</evidence>
<evidence type="ECO:0000256" key="1">
    <source>
        <dbReference type="ARBA" id="ARBA00022614"/>
    </source>
</evidence>
<protein>
    <submittedName>
        <fullName evidence="5">Uncharacterized protein</fullName>
    </submittedName>
</protein>
<dbReference type="InterPro" id="IPR003591">
    <property type="entry name" value="Leu-rich_rpt_typical-subtyp"/>
</dbReference>
<dbReference type="SUPFAM" id="SSF52058">
    <property type="entry name" value="L domain-like"/>
    <property type="match status" value="1"/>
</dbReference>
<keyword evidence="4" id="KW-1133">Transmembrane helix</keyword>
<name>A0A430QCU4_SCHBO</name>
<reference evidence="5 6" key="1">
    <citation type="journal article" date="2019" name="PLoS Pathog.">
        <title>Genome sequence of the bovine parasite Schistosoma bovis Tanzania.</title>
        <authorList>
            <person name="Oey H."/>
            <person name="Zakrzewski M."/>
            <person name="Gobert G."/>
            <person name="Gravermann K."/>
            <person name="Stoye J."/>
            <person name="Jones M."/>
            <person name="Mcmanus D."/>
            <person name="Krause L."/>
        </authorList>
    </citation>
    <scope>NUCLEOTIDE SEQUENCE [LARGE SCALE GENOMIC DNA]</scope>
    <source>
        <strain evidence="5 6">TAN1997</strain>
    </source>
</reference>
<gene>
    <name evidence="5" type="ORF">DC041_0008422</name>
</gene>
<sequence length="871" mass="98866">MWSFFIQLIKILQFNGSILCLIFIPWIIAQSSNCLSGCKCSINTNNNNNNEDTNNSNELNTVAVICCLINQTRLSQFITNDYPSDIKHCGFDIINDYTTNNKNDGIVWPNHTLCLPLWRQLKIQLTENSWPSLLVSSSSSSSNHIKQRIQSKCILELERLAIVGQSNVYDGLIQLDSNEFRHYFFTIPTTISTTSTTSNHYTLKLLRFTIEQTSLRIISQGFFDEIHANNLIHLEIRRNYNLTDYGLHIGWLANLNQLQSLDLSLNQFYQINLASWGIPKHYRTLSNLDLSGNHLIHLNDYTFIRLTNLMYLNLANNYLISLSSNVFYGLSYLKVLNLQGNQLRMHSLLLTVPNFNTILPNLKQLILSRNPLAIPLSLNNTSQSASSSTSPPSSLSSSTIWWFTNSCPKLLTTIYLENIDSISYHRNQSTLLKLPLFDWNYCDSLTDVYLNHNENWLKCIDYNWLNNNRFRIHPSTLQLCPISIDDNNNNNSQSKLITNHDVVTKSNRLTDTINSTTSTSTSGGGGSDPSLLGTTHVRTTSISINSVYWPVSNQDSIHAMNIHNHNQKNNMISSSNSIINPSMNSWIILCIIVFLVCVVFFTIVFAIIYCIRYLNNRLNKQISYTSDMMTNEFHHRHHGEQIQQQFQKAHLTSDFNTYKPAMNIDGSSRILSPYSFNCMDLNKGNQLFQYADFHPMCNSCFSLKRHAVTQPVSPADSGLEDSTPLTLQQTRHIFPSLDRRSVRSSRRSRHQYNHNHRSFLDTKFTRCPSTSVSSSLLLLQHSPNHHIPEISYGWPIPINLSSNRVNAATSTDDVSIGPASTSVDTGEDACSSTPSDKAIITNSCQESMQLNTTTTTTTTNNNNNNNNNNNE</sequence>
<dbReference type="PANTHER" id="PTHR24366">
    <property type="entry name" value="IG(IMMUNOGLOBULIN) AND LRR(LEUCINE RICH REPEAT) DOMAINS"/>
    <property type="match status" value="1"/>
</dbReference>
<evidence type="ECO:0000313" key="6">
    <source>
        <dbReference type="Proteomes" id="UP000290809"/>
    </source>
</evidence>
<dbReference type="EMBL" id="QMKO01001958">
    <property type="protein sequence ID" value="RTG85528.1"/>
    <property type="molecule type" value="Genomic_DNA"/>
</dbReference>
<keyword evidence="4" id="KW-0812">Transmembrane</keyword>
<accession>A0A430QCU4</accession>
<dbReference type="SMART" id="SM00369">
    <property type="entry name" value="LRR_TYP"/>
    <property type="match status" value="2"/>
</dbReference>
<keyword evidence="2" id="KW-0677">Repeat</keyword>
<evidence type="ECO:0000313" key="5">
    <source>
        <dbReference type="EMBL" id="RTG85528.1"/>
    </source>
</evidence>
<comment type="caution">
    <text evidence="5">The sequence shown here is derived from an EMBL/GenBank/DDBJ whole genome shotgun (WGS) entry which is preliminary data.</text>
</comment>
<dbReference type="InterPro" id="IPR032675">
    <property type="entry name" value="LRR_dom_sf"/>
</dbReference>
<dbReference type="InterPro" id="IPR001611">
    <property type="entry name" value="Leu-rich_rpt"/>
</dbReference>
<proteinExistence type="predicted"/>
<feature type="transmembrane region" description="Helical" evidence="4">
    <location>
        <begin position="586"/>
        <end position="611"/>
    </location>
</feature>
<dbReference type="PROSITE" id="PS51450">
    <property type="entry name" value="LRR"/>
    <property type="match status" value="2"/>
</dbReference>
<dbReference type="Pfam" id="PF13855">
    <property type="entry name" value="LRR_8"/>
    <property type="match status" value="1"/>
</dbReference>
<evidence type="ECO:0000256" key="4">
    <source>
        <dbReference type="SAM" id="Phobius"/>
    </source>
</evidence>
<evidence type="ECO:0000256" key="3">
    <source>
        <dbReference type="SAM" id="MobiDB-lite"/>
    </source>
</evidence>
<keyword evidence="4" id="KW-0472">Membrane</keyword>
<keyword evidence="1" id="KW-0433">Leucine-rich repeat</keyword>
<keyword evidence="6" id="KW-1185">Reference proteome</keyword>
<dbReference type="PANTHER" id="PTHR24366:SF170">
    <property type="entry name" value="RE50361P"/>
    <property type="match status" value="1"/>
</dbReference>
<organism evidence="5 6">
    <name type="scientific">Schistosoma bovis</name>
    <name type="common">Blood fluke</name>
    <dbReference type="NCBI Taxonomy" id="6184"/>
    <lineage>
        <taxon>Eukaryota</taxon>
        <taxon>Metazoa</taxon>
        <taxon>Spiralia</taxon>
        <taxon>Lophotrochozoa</taxon>
        <taxon>Platyhelminthes</taxon>
        <taxon>Trematoda</taxon>
        <taxon>Digenea</taxon>
        <taxon>Strigeidida</taxon>
        <taxon>Schistosomatoidea</taxon>
        <taxon>Schistosomatidae</taxon>
        <taxon>Schistosoma</taxon>
    </lineage>
</organism>
<feature type="region of interest" description="Disordered" evidence="3">
    <location>
        <begin position="810"/>
        <end position="834"/>
    </location>
</feature>